<evidence type="ECO:0000256" key="10">
    <source>
        <dbReference type="ARBA" id="ARBA00022723"/>
    </source>
</evidence>
<dbReference type="KEGG" id="pgv:SL003B_2310"/>
<dbReference type="PROSITE" id="PS01350">
    <property type="entry name" value="ISPF"/>
    <property type="match status" value="1"/>
</dbReference>
<dbReference type="SUPFAM" id="SSF53448">
    <property type="entry name" value="Nucleotide-diphospho-sugar transferases"/>
    <property type="match status" value="1"/>
</dbReference>
<dbReference type="GO" id="GO:0008685">
    <property type="term" value="F:2-C-methyl-D-erythritol 2,4-cyclodiphosphate synthase activity"/>
    <property type="evidence" value="ECO:0007669"/>
    <property type="project" value="UniProtKB-UniRule"/>
</dbReference>
<evidence type="ECO:0000256" key="6">
    <source>
        <dbReference type="ARBA" id="ARBA00008480"/>
    </source>
</evidence>
<dbReference type="PANTHER" id="PTHR43181:SF1">
    <property type="entry name" value="2-C-METHYL-D-ERYTHRITOL 2,4-CYCLODIPHOSPHATE SYNTHASE, CHLOROPLASTIC"/>
    <property type="match status" value="1"/>
</dbReference>
<keyword evidence="8 14" id="KW-0808">Transferase</keyword>
<protein>
    <recommendedName>
        <fullName evidence="14">Bifunctional enzyme IspD/IspF</fullName>
    </recommendedName>
    <domain>
        <recommendedName>
            <fullName evidence="14">2-C-methyl-D-erythritol 4-phosphate cytidylyltransferase</fullName>
            <ecNumber evidence="14">2.7.7.60</ecNumber>
        </recommendedName>
        <alternativeName>
            <fullName evidence="14">4-diphosphocytidyl-2C-methyl-D-erythritol synthase</fullName>
        </alternativeName>
        <alternativeName>
            <fullName evidence="14">MEP cytidylyltransferase</fullName>
            <shortName evidence="14">MCT</shortName>
        </alternativeName>
    </domain>
    <domain>
        <recommendedName>
            <fullName evidence="14">2-C-methyl-D-erythritol 2,4-cyclodiphosphate synthase</fullName>
            <shortName evidence="14">MECDP-synthase</shortName>
            <shortName evidence="14">MECPP-synthase</shortName>
            <shortName evidence="14">MECPS</shortName>
            <ecNumber evidence="14">4.6.1.12</ecNumber>
        </recommendedName>
    </domain>
</protein>
<comment type="pathway">
    <text evidence="4 14">Isoprenoid biosynthesis; isopentenyl diphosphate biosynthesis via DXP pathway; isopentenyl diphosphate from 1-deoxy-D-xylulose 5-phosphate: step 4/6.</text>
</comment>
<sequence length="410" mass="43240">MPNSVAVLIVAAGRGSRLADAADGLPKQYVAIGGRPILSHTLAAVLSAPGIDCVLVVIHPDDRDLYDRAVKPFSAAERARLLAPAQGGATRQASVRAGLEALEARTPDFVLVHDAARPFVGADLIARVVAGLADGADAVLAAVPVVDTLKRSRGGLFVEDTVDRTGLWAAQTPQGFRYRAILDAHRAAVSASMDGFTDDTAVAEWAGMAVHLIEGDAGNYKITSRGDLERARRSLPMTDWNALSDIRVGTGYDVHAFEAGDAVVLGGISVPHERRLAGHSDADVVLHALTDAILGAIAEQDIGAHFPPSDPQWKGVASDRFLVHAVDLVRARGGRIAHLDVTVVCEVPKIGPVREAMRTRIASICRLPVGRVSVKATTSERLGFTGRKEGIAALATATVRLPPPDEEEPE</sequence>
<evidence type="ECO:0000256" key="14">
    <source>
        <dbReference type="HAMAP-Rule" id="MF_01520"/>
    </source>
</evidence>
<evidence type="ECO:0000313" key="17">
    <source>
        <dbReference type="Proteomes" id="UP000008130"/>
    </source>
</evidence>
<dbReference type="NCBIfam" id="TIGR00453">
    <property type="entry name" value="ispD"/>
    <property type="match status" value="1"/>
</dbReference>
<feature type="site" description="Transition state stabilizer" evidence="14">
    <location>
        <position position="27"/>
    </location>
</feature>
<dbReference type="SUPFAM" id="SSF69765">
    <property type="entry name" value="IpsF-like"/>
    <property type="match status" value="1"/>
</dbReference>
<dbReference type="Gene3D" id="3.30.1330.50">
    <property type="entry name" value="2-C-methyl-D-erythritol 2,4-cyclodiphosphate synthase"/>
    <property type="match status" value="1"/>
</dbReference>
<feature type="site" description="Positions MEP for the nucleophilic attack" evidence="14">
    <location>
        <position position="221"/>
    </location>
</feature>
<dbReference type="STRING" id="991905.SL003B_2310"/>
<comment type="catalytic activity">
    <reaction evidence="2 14">
        <text>2-C-methyl-D-erythritol 4-phosphate + CTP + H(+) = 4-CDP-2-C-methyl-D-erythritol + diphosphate</text>
        <dbReference type="Rhea" id="RHEA:13429"/>
        <dbReference type="ChEBI" id="CHEBI:15378"/>
        <dbReference type="ChEBI" id="CHEBI:33019"/>
        <dbReference type="ChEBI" id="CHEBI:37563"/>
        <dbReference type="ChEBI" id="CHEBI:57823"/>
        <dbReference type="ChEBI" id="CHEBI:58262"/>
        <dbReference type="EC" id="2.7.7.60"/>
    </reaction>
</comment>
<comment type="pathway">
    <text evidence="5 14">Isoprenoid biosynthesis; isopentenyl diphosphate biosynthesis via DXP pathway; isopentenyl diphosphate from 1-deoxy-D-xylulose 5-phosphate: step 2/6.</text>
</comment>
<dbReference type="InterPro" id="IPR036571">
    <property type="entry name" value="MECDP_synthase_sf"/>
</dbReference>
<dbReference type="eggNOG" id="COG0245">
    <property type="taxonomic scope" value="Bacteria"/>
</dbReference>
<organism evidence="16 17">
    <name type="scientific">Polymorphum gilvum (strain LMG 25793 / CGMCC 1.9160 / SL003B-26A1)</name>
    <dbReference type="NCBI Taxonomy" id="991905"/>
    <lineage>
        <taxon>Bacteria</taxon>
        <taxon>Pseudomonadati</taxon>
        <taxon>Pseudomonadota</taxon>
        <taxon>Alphaproteobacteria</taxon>
        <taxon>Rhodobacterales</taxon>
        <taxon>Paracoccaceae</taxon>
        <taxon>Polymorphum</taxon>
    </lineage>
</organism>
<comment type="cofactor">
    <cofactor evidence="3 14">
        <name>a divalent metal cation</name>
        <dbReference type="ChEBI" id="CHEBI:60240"/>
    </cofactor>
</comment>
<comment type="similarity">
    <text evidence="14">In the C-terminal section; belongs to the IspF family.</text>
</comment>
<dbReference type="EMBL" id="CP002568">
    <property type="protein sequence ID" value="ADZ70735.1"/>
    <property type="molecule type" value="Genomic_DNA"/>
</dbReference>
<comment type="similarity">
    <text evidence="14">In the N-terminal section; belongs to the IspD/TarI cytidylyltransferase family. IspD subfamily.</text>
</comment>
<feature type="binding site" evidence="14">
    <location>
        <position position="387"/>
    </location>
    <ligand>
        <name>4-CDP-2-C-methyl-D-erythritol 2-phosphate</name>
        <dbReference type="ChEBI" id="CHEBI:57919"/>
    </ligand>
</feature>
<evidence type="ECO:0000256" key="5">
    <source>
        <dbReference type="ARBA" id="ARBA00004787"/>
    </source>
</evidence>
<evidence type="ECO:0000256" key="1">
    <source>
        <dbReference type="ARBA" id="ARBA00000200"/>
    </source>
</evidence>
<feature type="domain" description="2-C-methyl-D-erythritol 2,4-cyclodiphosphate synthase" evidence="15">
    <location>
        <begin position="246"/>
        <end position="399"/>
    </location>
</feature>
<dbReference type="FunFam" id="3.90.550.10:FF:000003">
    <property type="entry name" value="2-C-methyl-D-erythritol 4-phosphate cytidylyltransferase"/>
    <property type="match status" value="1"/>
</dbReference>
<comment type="caution">
    <text evidence="14">Lacks conserved residue(s) required for the propagation of feature annotation.</text>
</comment>
<feature type="binding site" evidence="14">
    <location>
        <begin position="279"/>
        <end position="280"/>
    </location>
    <ligand>
        <name>4-CDP-2-C-methyl-D-erythritol 2-phosphate</name>
        <dbReference type="ChEBI" id="CHEBI:57919"/>
    </ligand>
</feature>
<dbReference type="EC" id="4.6.1.12" evidence="14"/>
<feature type="region of interest" description="2-C-methyl-D-erythritol 2,4-cyclodiphosphate synthase" evidence="14">
    <location>
        <begin position="247"/>
        <end position="410"/>
    </location>
</feature>
<dbReference type="InterPro" id="IPR029044">
    <property type="entry name" value="Nucleotide-diphossugar_trans"/>
</dbReference>
<evidence type="ECO:0000256" key="9">
    <source>
        <dbReference type="ARBA" id="ARBA00022695"/>
    </source>
</evidence>
<dbReference type="HAMAP" id="MF_01520">
    <property type="entry name" value="IspDF"/>
    <property type="match status" value="1"/>
</dbReference>
<comment type="similarity">
    <text evidence="6">Belongs to the IspF family.</text>
</comment>
<feature type="binding site" evidence="14">
    <location>
        <begin position="301"/>
        <end position="303"/>
    </location>
    <ligand>
        <name>4-CDP-2-C-methyl-D-erythritol 2-phosphate</name>
        <dbReference type="ChEBI" id="CHEBI:57919"/>
    </ligand>
</feature>
<accession>F2J0P9</accession>
<dbReference type="PATRIC" id="fig|991905.3.peg.2366"/>
<dbReference type="InterPro" id="IPR020555">
    <property type="entry name" value="MECDP_synthase_CS"/>
</dbReference>
<feature type="binding site" evidence="14">
    <location>
        <position position="255"/>
    </location>
    <ligand>
        <name>a divalent metal cation</name>
        <dbReference type="ChEBI" id="CHEBI:60240"/>
    </ligand>
</feature>
<feature type="region of interest" description="2-C-methyl-D-erythritol 4-phosphate cytidylyltransferase" evidence="14">
    <location>
        <begin position="1"/>
        <end position="246"/>
    </location>
</feature>
<evidence type="ECO:0000256" key="11">
    <source>
        <dbReference type="ARBA" id="ARBA00023229"/>
    </source>
</evidence>
<dbReference type="InterPro" id="IPR003526">
    <property type="entry name" value="MECDP_synthase"/>
</dbReference>
<feature type="site" description="Transition state stabilizer" evidence="14">
    <location>
        <position position="279"/>
    </location>
</feature>
<dbReference type="InterPro" id="IPR026596">
    <property type="entry name" value="IspD/F"/>
</dbReference>
<feature type="binding site" evidence="14">
    <location>
        <begin position="377"/>
        <end position="380"/>
    </location>
    <ligand>
        <name>4-CDP-2-C-methyl-D-erythritol 2-phosphate</name>
        <dbReference type="ChEBI" id="CHEBI:57919"/>
    </ligand>
</feature>
<feature type="binding site" evidence="14">
    <location>
        <position position="384"/>
    </location>
    <ligand>
        <name>4-CDP-2-C-methyl-D-erythritol 2-phosphate</name>
        <dbReference type="ChEBI" id="CHEBI:57919"/>
    </ligand>
</feature>
<keyword evidence="13 14" id="KW-0511">Multifunctional enzyme</keyword>
<dbReference type="CDD" id="cd00554">
    <property type="entry name" value="MECDP_synthase"/>
    <property type="match status" value="1"/>
</dbReference>
<dbReference type="Pfam" id="PF01128">
    <property type="entry name" value="IspD"/>
    <property type="match status" value="1"/>
</dbReference>
<dbReference type="AlphaFoldDB" id="F2J0P9"/>
<evidence type="ECO:0000313" key="16">
    <source>
        <dbReference type="EMBL" id="ADZ70735.1"/>
    </source>
</evidence>
<comment type="similarity">
    <text evidence="7">Belongs to the IspD/TarI cytidylyltransferase family. IspD subfamily.</text>
</comment>
<dbReference type="HOGENOM" id="CLU_042800_1_1_5"/>
<dbReference type="HAMAP" id="MF_00107">
    <property type="entry name" value="IspF"/>
    <property type="match status" value="1"/>
</dbReference>
<dbReference type="GO" id="GO:0046872">
    <property type="term" value="F:metal ion binding"/>
    <property type="evidence" value="ECO:0007669"/>
    <property type="project" value="UniProtKB-KW"/>
</dbReference>
<reference evidence="16 17" key="1">
    <citation type="journal article" date="2011" name="J. Bacteriol.">
        <title>Complete genome sequence of Polymorphum gilvum SL003B-26A1T, a crude oil-degrading bacterium from oil-polluted saline soil.</title>
        <authorList>
            <person name="Li S.G."/>
            <person name="Tang Y.Q."/>
            <person name="Nie Y."/>
            <person name="Cai M."/>
            <person name="Wu X.L."/>
        </authorList>
    </citation>
    <scope>NUCLEOTIDE SEQUENCE [LARGE SCALE GENOMIC DNA]</scope>
    <source>
        <strain evidence="17">LMG 25793 / CGMCC 1.9160 / SL003B-26A1</strain>
    </source>
</reference>
<dbReference type="UniPathway" id="UPA00056">
    <property type="reaction ID" value="UER00093"/>
</dbReference>
<keyword evidence="10 14" id="KW-0479">Metal-binding</keyword>
<dbReference type="GO" id="GO:0016114">
    <property type="term" value="P:terpenoid biosynthetic process"/>
    <property type="evidence" value="ECO:0007669"/>
    <property type="project" value="InterPro"/>
</dbReference>
<evidence type="ECO:0000256" key="13">
    <source>
        <dbReference type="ARBA" id="ARBA00023268"/>
    </source>
</evidence>
<gene>
    <name evidence="14 16" type="primary">ispDF</name>
    <name evidence="16" type="ordered locus">SL003B_2310</name>
</gene>
<evidence type="ECO:0000259" key="15">
    <source>
        <dbReference type="Pfam" id="PF02542"/>
    </source>
</evidence>
<dbReference type="OrthoDB" id="9804336at2"/>
<dbReference type="Pfam" id="PF02542">
    <property type="entry name" value="YgbB"/>
    <property type="match status" value="1"/>
</dbReference>
<dbReference type="CDD" id="cd02516">
    <property type="entry name" value="CDP-ME_synthetase"/>
    <property type="match status" value="1"/>
</dbReference>
<dbReference type="GO" id="GO:0050518">
    <property type="term" value="F:2-C-methyl-D-erythritol 4-phosphate cytidylyltransferase activity"/>
    <property type="evidence" value="ECO:0007669"/>
    <property type="project" value="UniProtKB-UniRule"/>
</dbReference>
<dbReference type="EC" id="2.7.7.60" evidence="14"/>
<dbReference type="HAMAP" id="MF_00108">
    <property type="entry name" value="IspD"/>
    <property type="match status" value="1"/>
</dbReference>
<evidence type="ECO:0000256" key="3">
    <source>
        <dbReference type="ARBA" id="ARBA00001968"/>
    </source>
</evidence>
<evidence type="ECO:0000256" key="4">
    <source>
        <dbReference type="ARBA" id="ARBA00004709"/>
    </source>
</evidence>
<dbReference type="NCBIfam" id="TIGR00151">
    <property type="entry name" value="ispF"/>
    <property type="match status" value="1"/>
</dbReference>
<evidence type="ECO:0000256" key="8">
    <source>
        <dbReference type="ARBA" id="ARBA00022679"/>
    </source>
</evidence>
<dbReference type="PROSITE" id="PS01295">
    <property type="entry name" value="ISPD"/>
    <property type="match status" value="1"/>
</dbReference>
<evidence type="ECO:0000256" key="12">
    <source>
        <dbReference type="ARBA" id="ARBA00023239"/>
    </source>
</evidence>
<evidence type="ECO:0000256" key="7">
    <source>
        <dbReference type="ARBA" id="ARBA00009789"/>
    </source>
</evidence>
<keyword evidence="12 14" id="KW-0456">Lyase</keyword>
<dbReference type="InterPro" id="IPR034683">
    <property type="entry name" value="IspD/TarI"/>
</dbReference>
<dbReference type="GO" id="GO:0019288">
    <property type="term" value="P:isopentenyl diphosphate biosynthetic process, methylerythritol 4-phosphate pathway"/>
    <property type="evidence" value="ECO:0007669"/>
    <property type="project" value="UniProtKB-UniRule"/>
</dbReference>
<dbReference type="PANTHER" id="PTHR43181">
    <property type="entry name" value="2-C-METHYL-D-ERYTHRITOL 2,4-CYCLODIPHOSPHATE SYNTHASE, CHLOROPLASTIC"/>
    <property type="match status" value="1"/>
</dbReference>
<keyword evidence="11 14" id="KW-0414">Isoprene biosynthesis</keyword>
<dbReference type="eggNOG" id="COG1211">
    <property type="taxonomic scope" value="Bacteria"/>
</dbReference>
<keyword evidence="9 14" id="KW-0548">Nucleotidyltransferase</keyword>
<dbReference type="InterPro" id="IPR001228">
    <property type="entry name" value="IspD"/>
</dbReference>
<dbReference type="Gene3D" id="3.90.550.10">
    <property type="entry name" value="Spore Coat Polysaccharide Biosynthesis Protein SpsA, Chain A"/>
    <property type="match status" value="1"/>
</dbReference>
<feature type="site" description="Transition state stabilizer" evidence="14">
    <location>
        <position position="17"/>
    </location>
</feature>
<dbReference type="Proteomes" id="UP000008130">
    <property type="component" value="Chromosome"/>
</dbReference>
<proteinExistence type="inferred from homology"/>
<keyword evidence="17" id="KW-1185">Reference proteome</keyword>
<name>F2J0P9_POLGS</name>
<comment type="function">
    <text evidence="14">Bifunctional enzyme that catalyzes the formation of 4-diphosphocytidyl-2-C-methyl-D-erythritol from CTP and 2-C-methyl-D-erythritol 4-phosphate (MEP) (IspD), and catalyzes the conversion of 4-diphosphocytidyl-2-C-methyl-D-erythritol 2-phosphate (CDP-ME2P) to 2-C-methyl-D-erythritol 2,4-cyclodiphosphate (ME-CPP) with a corresponding release of cytidine 5-monophosphate (CMP) (IspF).</text>
</comment>
<feature type="site" description="Transition state stabilizer" evidence="14">
    <location>
        <position position="378"/>
    </location>
</feature>
<comment type="catalytic activity">
    <reaction evidence="1 14">
        <text>4-CDP-2-C-methyl-D-erythritol 2-phosphate = 2-C-methyl-D-erythritol 2,4-cyclic diphosphate + CMP</text>
        <dbReference type="Rhea" id="RHEA:23864"/>
        <dbReference type="ChEBI" id="CHEBI:57919"/>
        <dbReference type="ChEBI" id="CHEBI:58483"/>
        <dbReference type="ChEBI" id="CHEBI:60377"/>
        <dbReference type="EC" id="4.6.1.12"/>
    </reaction>
</comment>
<evidence type="ECO:0000256" key="2">
    <source>
        <dbReference type="ARBA" id="ARBA00001282"/>
    </source>
</evidence>
<feature type="binding site" evidence="14">
    <location>
        <position position="253"/>
    </location>
    <ligand>
        <name>a divalent metal cation</name>
        <dbReference type="ChEBI" id="CHEBI:60240"/>
    </ligand>
</feature>
<feature type="binding site" evidence="14">
    <location>
        <position position="287"/>
    </location>
    <ligand>
        <name>a divalent metal cation</name>
        <dbReference type="ChEBI" id="CHEBI:60240"/>
    </ligand>
</feature>
<dbReference type="InterPro" id="IPR018294">
    <property type="entry name" value="ISPD_synthase_CS"/>
</dbReference>
<dbReference type="NCBIfam" id="NF006899">
    <property type="entry name" value="PRK09382.1"/>
    <property type="match status" value="1"/>
</dbReference>
<feature type="binding site" evidence="14">
    <location>
        <begin position="253"/>
        <end position="255"/>
    </location>
    <ligand>
        <name>4-CDP-2-C-methyl-D-erythritol 2-phosphate</name>
        <dbReference type="ChEBI" id="CHEBI:57919"/>
    </ligand>
</feature>
<dbReference type="RefSeq" id="WP_013653050.1">
    <property type="nucleotide sequence ID" value="NC_015259.1"/>
</dbReference>
<feature type="site" description="Positions MEP for the nucleophilic attack" evidence="14">
    <location>
        <position position="164"/>
    </location>
</feature>